<evidence type="ECO:0000313" key="2">
    <source>
        <dbReference type="EMBL" id="KAF2130927.1"/>
    </source>
</evidence>
<feature type="region of interest" description="Disordered" evidence="1">
    <location>
        <begin position="260"/>
        <end position="283"/>
    </location>
</feature>
<sequence>MVRIPNAVRHLPQRLPIATLNTPGSKRVSRPGVFDSATNLGERGTLVRPALKLSDVFSQQRSLYSDSEDTGHVPFTNWPEEIVFNPYPPPGYVFTPYTNPRGEKIVLSPCHPPPGYVFVPSGNHFVTRTCRKLAQNLYVVCRPQTWKGSPMQIGLYVPGGVFQQAASAFMAKRARMEERLWQDLDKSYPTIPPDDKNKIHSYVVSQFPTQAGGWFPVDNGTTVFVYVRDQYTQFKSLDLSRKGRDTEAIAQAHRRAREILASWRAEDSGEEESSKNKGEGSGP</sequence>
<evidence type="ECO:0000256" key="1">
    <source>
        <dbReference type="SAM" id="MobiDB-lite"/>
    </source>
</evidence>
<dbReference type="RefSeq" id="XP_033525314.1">
    <property type="nucleotide sequence ID" value="XM_033670310.1"/>
</dbReference>
<dbReference type="GeneID" id="54410742"/>
<protein>
    <submittedName>
        <fullName evidence="2">Uncharacterized protein</fullName>
    </submittedName>
</protein>
<dbReference type="AlphaFoldDB" id="A0A6A6AJ39"/>
<reference evidence="2" key="1">
    <citation type="journal article" date="2020" name="Stud. Mycol.">
        <title>101 Dothideomycetes genomes: a test case for predicting lifestyles and emergence of pathogens.</title>
        <authorList>
            <person name="Haridas S."/>
            <person name="Albert R."/>
            <person name="Binder M."/>
            <person name="Bloem J."/>
            <person name="Labutti K."/>
            <person name="Salamov A."/>
            <person name="Andreopoulos B."/>
            <person name="Baker S."/>
            <person name="Barry K."/>
            <person name="Bills G."/>
            <person name="Bluhm B."/>
            <person name="Cannon C."/>
            <person name="Castanera R."/>
            <person name="Culley D."/>
            <person name="Daum C."/>
            <person name="Ezra D."/>
            <person name="Gonzalez J."/>
            <person name="Henrissat B."/>
            <person name="Kuo A."/>
            <person name="Liang C."/>
            <person name="Lipzen A."/>
            <person name="Lutzoni F."/>
            <person name="Magnuson J."/>
            <person name="Mondo S."/>
            <person name="Nolan M."/>
            <person name="Ohm R."/>
            <person name="Pangilinan J."/>
            <person name="Park H.-J."/>
            <person name="Ramirez L."/>
            <person name="Alfaro M."/>
            <person name="Sun H."/>
            <person name="Tritt A."/>
            <person name="Yoshinaga Y."/>
            <person name="Zwiers L.-H."/>
            <person name="Turgeon B."/>
            <person name="Goodwin S."/>
            <person name="Spatafora J."/>
            <person name="Crous P."/>
            <person name="Grigoriev I."/>
        </authorList>
    </citation>
    <scope>NUCLEOTIDE SEQUENCE</scope>
    <source>
        <strain evidence="2">CBS 119687</strain>
    </source>
</reference>
<proteinExistence type="predicted"/>
<dbReference type="Proteomes" id="UP000799771">
    <property type="component" value="Unassembled WGS sequence"/>
</dbReference>
<organism evidence="2 3">
    <name type="scientific">Dothidotthia symphoricarpi CBS 119687</name>
    <dbReference type="NCBI Taxonomy" id="1392245"/>
    <lineage>
        <taxon>Eukaryota</taxon>
        <taxon>Fungi</taxon>
        <taxon>Dikarya</taxon>
        <taxon>Ascomycota</taxon>
        <taxon>Pezizomycotina</taxon>
        <taxon>Dothideomycetes</taxon>
        <taxon>Pleosporomycetidae</taxon>
        <taxon>Pleosporales</taxon>
        <taxon>Dothidotthiaceae</taxon>
        <taxon>Dothidotthia</taxon>
    </lineage>
</organism>
<dbReference type="OrthoDB" id="5381833at2759"/>
<evidence type="ECO:0000313" key="3">
    <source>
        <dbReference type="Proteomes" id="UP000799771"/>
    </source>
</evidence>
<feature type="compositionally biased region" description="Basic and acidic residues" evidence="1">
    <location>
        <begin position="264"/>
        <end position="283"/>
    </location>
</feature>
<accession>A0A6A6AJ39</accession>
<name>A0A6A6AJ39_9PLEO</name>
<dbReference type="EMBL" id="ML977503">
    <property type="protein sequence ID" value="KAF2130927.1"/>
    <property type="molecule type" value="Genomic_DNA"/>
</dbReference>
<keyword evidence="3" id="KW-1185">Reference proteome</keyword>
<gene>
    <name evidence="2" type="ORF">P153DRAFT_384141</name>
</gene>